<proteinExistence type="predicted"/>
<dbReference type="Gene3D" id="3.30.450.20">
    <property type="entry name" value="PAS domain"/>
    <property type="match status" value="1"/>
</dbReference>
<dbReference type="Pfam" id="PF12833">
    <property type="entry name" value="HTH_18"/>
    <property type="match status" value="1"/>
</dbReference>
<comment type="caution">
    <text evidence="5">The sequence shown here is derived from an EMBL/GenBank/DDBJ whole genome shotgun (WGS) entry which is preliminary data.</text>
</comment>
<dbReference type="SUPFAM" id="SSF55785">
    <property type="entry name" value="PYP-like sensor domain (PAS domain)"/>
    <property type="match status" value="1"/>
</dbReference>
<dbReference type="Proteomes" id="UP001234343">
    <property type="component" value="Unassembled WGS sequence"/>
</dbReference>
<accession>A0ABT7SVL4</accession>
<name>A0ABT7SVL4_9ALTE</name>
<dbReference type="Pfam" id="PF08448">
    <property type="entry name" value="PAS_4"/>
    <property type="match status" value="1"/>
</dbReference>
<dbReference type="RefSeq" id="WP_289364437.1">
    <property type="nucleotide sequence ID" value="NZ_JAUCBP010000006.1"/>
</dbReference>
<dbReference type="Gene3D" id="1.10.10.60">
    <property type="entry name" value="Homeodomain-like"/>
    <property type="match status" value="2"/>
</dbReference>
<dbReference type="PROSITE" id="PS00041">
    <property type="entry name" value="HTH_ARAC_FAMILY_1"/>
    <property type="match status" value="1"/>
</dbReference>
<keyword evidence="3" id="KW-0804">Transcription</keyword>
<dbReference type="PANTHER" id="PTHR43280">
    <property type="entry name" value="ARAC-FAMILY TRANSCRIPTIONAL REGULATOR"/>
    <property type="match status" value="1"/>
</dbReference>
<dbReference type="InterPro" id="IPR018062">
    <property type="entry name" value="HTH_AraC-typ_CS"/>
</dbReference>
<dbReference type="SMART" id="SM00342">
    <property type="entry name" value="HTH_ARAC"/>
    <property type="match status" value="1"/>
</dbReference>
<dbReference type="InterPro" id="IPR018060">
    <property type="entry name" value="HTH_AraC"/>
</dbReference>
<evidence type="ECO:0000256" key="1">
    <source>
        <dbReference type="ARBA" id="ARBA00023015"/>
    </source>
</evidence>
<dbReference type="InterPro" id="IPR013656">
    <property type="entry name" value="PAS_4"/>
</dbReference>
<protein>
    <submittedName>
        <fullName evidence="5">AraC family transcriptional regulator</fullName>
    </submittedName>
</protein>
<keyword evidence="6" id="KW-1185">Reference proteome</keyword>
<keyword evidence="1" id="KW-0805">Transcription regulation</keyword>
<organism evidence="5 6">
    <name type="scientific">Alteromonas arenosi</name>
    <dbReference type="NCBI Taxonomy" id="3055817"/>
    <lineage>
        <taxon>Bacteria</taxon>
        <taxon>Pseudomonadati</taxon>
        <taxon>Pseudomonadota</taxon>
        <taxon>Gammaproteobacteria</taxon>
        <taxon>Alteromonadales</taxon>
        <taxon>Alteromonadaceae</taxon>
        <taxon>Alteromonas/Salinimonas group</taxon>
        <taxon>Alteromonas</taxon>
    </lineage>
</organism>
<keyword evidence="2" id="KW-0238">DNA-binding</keyword>
<dbReference type="PROSITE" id="PS01124">
    <property type="entry name" value="HTH_ARAC_FAMILY_2"/>
    <property type="match status" value="1"/>
</dbReference>
<dbReference type="InterPro" id="IPR009057">
    <property type="entry name" value="Homeodomain-like_sf"/>
</dbReference>
<dbReference type="SUPFAM" id="SSF46689">
    <property type="entry name" value="Homeodomain-like"/>
    <property type="match status" value="2"/>
</dbReference>
<evidence type="ECO:0000313" key="6">
    <source>
        <dbReference type="Proteomes" id="UP001234343"/>
    </source>
</evidence>
<dbReference type="InterPro" id="IPR035965">
    <property type="entry name" value="PAS-like_dom_sf"/>
</dbReference>
<dbReference type="EMBL" id="JAUCBP010000006">
    <property type="protein sequence ID" value="MDM7860190.1"/>
    <property type="molecule type" value="Genomic_DNA"/>
</dbReference>
<evidence type="ECO:0000259" key="4">
    <source>
        <dbReference type="PROSITE" id="PS01124"/>
    </source>
</evidence>
<feature type="domain" description="HTH araC/xylS-type" evidence="4">
    <location>
        <begin position="146"/>
        <end position="244"/>
    </location>
</feature>
<dbReference type="PANTHER" id="PTHR43280:SF28">
    <property type="entry name" value="HTH-TYPE TRANSCRIPTIONAL ACTIVATOR RHAS"/>
    <property type="match status" value="1"/>
</dbReference>
<gene>
    <name evidence="5" type="ORF">QTP81_06245</name>
</gene>
<evidence type="ECO:0000256" key="3">
    <source>
        <dbReference type="ARBA" id="ARBA00023163"/>
    </source>
</evidence>
<evidence type="ECO:0000256" key="2">
    <source>
        <dbReference type="ARBA" id="ARBA00023125"/>
    </source>
</evidence>
<evidence type="ECO:0000313" key="5">
    <source>
        <dbReference type="EMBL" id="MDM7860190.1"/>
    </source>
</evidence>
<sequence length="252" mass="29145">MTVELKQKCTEFLANIGATELIDMFDLVPNTLFWIKDKESRFIHANQVFIDHSGMQCLSRVVGQTDYAISPPHLARQYILDDQKVMTGEVVTNRVELNMLYSGTLGWYSTSKRPLHDITGDIVGTYGFTHQLERTSQALNSIEAVKIPVEYVRKNYHRPIAIDELAKVSFLSVSALERRFKKHLGKTPKQFINEIRLENARRLLIDTKLPIVDIAFQCGFAEHSYFSRQFRLMFEVLPSVMREQMQQKNLET</sequence>
<reference evidence="5 6" key="1">
    <citation type="submission" date="2023-06" db="EMBL/GenBank/DDBJ databases">
        <title>Alteromonas sp. ASW11-36 isolated from intertidal sand.</title>
        <authorList>
            <person name="Li Y."/>
        </authorList>
    </citation>
    <scope>NUCLEOTIDE SEQUENCE [LARGE SCALE GENOMIC DNA]</scope>
    <source>
        <strain evidence="5 6">ASW11-36</strain>
    </source>
</reference>